<keyword evidence="7" id="KW-1185">Reference proteome</keyword>
<evidence type="ECO:0000256" key="1">
    <source>
        <dbReference type="ARBA" id="ARBA00004141"/>
    </source>
</evidence>
<evidence type="ECO:0000313" key="7">
    <source>
        <dbReference type="Proteomes" id="UP001566132"/>
    </source>
</evidence>
<reference evidence="6 7" key="1">
    <citation type="submission" date="2024-05" db="EMBL/GenBank/DDBJ databases">
        <title>Genetic variation in Jamaican populations of the coffee berry borer (Hypothenemus hampei).</title>
        <authorList>
            <person name="Errbii M."/>
            <person name="Myrie A."/>
        </authorList>
    </citation>
    <scope>NUCLEOTIDE SEQUENCE [LARGE SCALE GENOMIC DNA]</scope>
    <source>
        <strain evidence="6">JA-Hopewell-2020-01-JO</strain>
        <tissue evidence="6">Whole body</tissue>
    </source>
</reference>
<dbReference type="EMBL" id="JBDJPC010000007">
    <property type="protein sequence ID" value="KAL1494360.1"/>
    <property type="molecule type" value="Genomic_DNA"/>
</dbReference>
<feature type="transmembrane region" description="Helical" evidence="5">
    <location>
        <begin position="284"/>
        <end position="299"/>
    </location>
</feature>
<evidence type="ECO:0000313" key="6">
    <source>
        <dbReference type="EMBL" id="KAL1494360.1"/>
    </source>
</evidence>
<evidence type="ECO:0000256" key="3">
    <source>
        <dbReference type="ARBA" id="ARBA00022989"/>
    </source>
</evidence>
<sequence>MDQHYQGHSMLGTRPKTFCHHLVRFFKNVTVEPTMVFYILAFMITNVVEQAFFVYKACRVNHGFNETVCRNINEEQYVNITKEVQKTVSNFHIWNDIAGHAGQILLAFFMGAWSDRRGRKLPLLLGLIGKLYYSTMIVVNSLKSQWPVEYIVYTATLPMAFTGADVAIFAASFTYLVDITSDESRTMRVTLLEVAYLTTMPIGIAIGSRIFSKVGGSYTIMFTINVSLLVIAILYSLVRLKWQTKPTQRPLSEANNVFLDFFDYNHVTATAITLCKSRPSKRRSVLLILILMMGLYVFQRDERNMTYLYCQLVFNWSVSQYSNFRTVQSALQSIGLLVSVPVMSKLFGWKDTVIIMVGALAHTVARIFYSSATVTWAFYCGGIFAAFGPIVAPVIRSLVSKIVAPSEKGKAFSILGVADNAVPLLSGVLYSELYKATIHDHPEAIFYLTIASQVGVLFLVFYVHMVHKEHDPEDGQLQEN</sequence>
<keyword evidence="2 5" id="KW-0812">Transmembrane</keyword>
<dbReference type="AlphaFoldDB" id="A0ABD1EI34"/>
<dbReference type="InterPro" id="IPR011701">
    <property type="entry name" value="MFS"/>
</dbReference>
<organism evidence="6 7">
    <name type="scientific">Hypothenemus hampei</name>
    <name type="common">Coffee berry borer</name>
    <dbReference type="NCBI Taxonomy" id="57062"/>
    <lineage>
        <taxon>Eukaryota</taxon>
        <taxon>Metazoa</taxon>
        <taxon>Ecdysozoa</taxon>
        <taxon>Arthropoda</taxon>
        <taxon>Hexapoda</taxon>
        <taxon>Insecta</taxon>
        <taxon>Pterygota</taxon>
        <taxon>Neoptera</taxon>
        <taxon>Endopterygota</taxon>
        <taxon>Coleoptera</taxon>
        <taxon>Polyphaga</taxon>
        <taxon>Cucujiformia</taxon>
        <taxon>Curculionidae</taxon>
        <taxon>Scolytinae</taxon>
        <taxon>Hypothenemus</taxon>
    </lineage>
</organism>
<feature type="transmembrane region" description="Helical" evidence="5">
    <location>
        <begin position="376"/>
        <end position="399"/>
    </location>
</feature>
<keyword evidence="4 5" id="KW-0472">Membrane</keyword>
<evidence type="ECO:0000256" key="2">
    <source>
        <dbReference type="ARBA" id="ARBA00022692"/>
    </source>
</evidence>
<protein>
    <recommendedName>
        <fullName evidence="8">Proton-coupled folate transporter</fullName>
    </recommendedName>
</protein>
<feature type="transmembrane region" description="Helical" evidence="5">
    <location>
        <begin position="121"/>
        <end position="139"/>
    </location>
</feature>
<evidence type="ECO:0000256" key="4">
    <source>
        <dbReference type="ARBA" id="ARBA00023136"/>
    </source>
</evidence>
<name>A0ABD1EI34_HYPHA</name>
<dbReference type="GO" id="GO:0016020">
    <property type="term" value="C:membrane"/>
    <property type="evidence" value="ECO:0007669"/>
    <property type="project" value="UniProtKB-SubCell"/>
</dbReference>
<dbReference type="Pfam" id="PF07690">
    <property type="entry name" value="MFS_1"/>
    <property type="match status" value="1"/>
</dbReference>
<dbReference type="PANTHER" id="PTHR23507:SF37">
    <property type="entry name" value="GH08173P"/>
    <property type="match status" value="1"/>
</dbReference>
<feature type="transmembrane region" description="Helical" evidence="5">
    <location>
        <begin position="35"/>
        <end position="55"/>
    </location>
</feature>
<dbReference type="Proteomes" id="UP001566132">
    <property type="component" value="Unassembled WGS sequence"/>
</dbReference>
<comment type="caution">
    <text evidence="6">The sequence shown here is derived from an EMBL/GenBank/DDBJ whole genome shotgun (WGS) entry which is preliminary data.</text>
</comment>
<dbReference type="PANTHER" id="PTHR23507">
    <property type="entry name" value="ZGC:174356"/>
    <property type="match status" value="1"/>
</dbReference>
<feature type="transmembrane region" description="Helical" evidence="5">
    <location>
        <begin position="217"/>
        <end position="238"/>
    </location>
</feature>
<feature type="transmembrane region" description="Helical" evidence="5">
    <location>
        <begin position="445"/>
        <end position="465"/>
    </location>
</feature>
<gene>
    <name evidence="6" type="ORF">ABEB36_009971</name>
</gene>
<proteinExistence type="predicted"/>
<feature type="transmembrane region" description="Helical" evidence="5">
    <location>
        <begin position="411"/>
        <end position="433"/>
    </location>
</feature>
<dbReference type="Gene3D" id="1.20.1250.20">
    <property type="entry name" value="MFS general substrate transporter like domains"/>
    <property type="match status" value="1"/>
</dbReference>
<comment type="subcellular location">
    <subcellularLocation>
        <location evidence="1">Membrane</location>
        <topology evidence="1">Multi-pass membrane protein</topology>
    </subcellularLocation>
</comment>
<dbReference type="SUPFAM" id="SSF103473">
    <property type="entry name" value="MFS general substrate transporter"/>
    <property type="match status" value="1"/>
</dbReference>
<keyword evidence="3 5" id="KW-1133">Transmembrane helix</keyword>
<dbReference type="InterPro" id="IPR036259">
    <property type="entry name" value="MFS_trans_sf"/>
</dbReference>
<evidence type="ECO:0000256" key="5">
    <source>
        <dbReference type="SAM" id="Phobius"/>
    </source>
</evidence>
<evidence type="ECO:0008006" key="8">
    <source>
        <dbReference type="Google" id="ProtNLM"/>
    </source>
</evidence>
<feature type="transmembrane region" description="Helical" evidence="5">
    <location>
        <begin position="189"/>
        <end position="211"/>
    </location>
</feature>
<accession>A0ABD1EI34</accession>
<feature type="transmembrane region" description="Helical" evidence="5">
    <location>
        <begin position="352"/>
        <end position="369"/>
    </location>
</feature>
<feature type="transmembrane region" description="Helical" evidence="5">
    <location>
        <begin position="151"/>
        <end position="177"/>
    </location>
</feature>